<dbReference type="EMBL" id="PFSK01000037">
    <property type="protein sequence ID" value="PJC22424.1"/>
    <property type="molecule type" value="Genomic_DNA"/>
</dbReference>
<name>A0A2M8EIH5_UNCKA</name>
<keyword evidence="1" id="KW-0472">Membrane</keyword>
<feature type="transmembrane region" description="Helical" evidence="1">
    <location>
        <begin position="157"/>
        <end position="181"/>
    </location>
</feature>
<protein>
    <submittedName>
        <fullName evidence="2">Uncharacterized protein</fullName>
    </submittedName>
</protein>
<proteinExistence type="predicted"/>
<feature type="transmembrane region" description="Helical" evidence="1">
    <location>
        <begin position="187"/>
        <end position="211"/>
    </location>
</feature>
<sequence>MPWFVRLAVVMVVIPSVVLAMDHLRRRGLPRLPKLRLPSFGRGSRAVPERFALQVAKTVGAGAFVRLHFGKKPHVDSFPRQYACPHCGGRTRYPWNHPKARGLLGDITELAHQIGQRRFCLRCLEQLSDIAKLEKEHLKELDRKDPQSLSPTVSRRVVIPLFLGAIFFPPLLVPATLTIAVRKRGFYWVPFIFTTGFFLCLVVLALAVLGLPPR</sequence>
<accession>A0A2M8EIH5</accession>
<dbReference type="Proteomes" id="UP000228781">
    <property type="component" value="Unassembled WGS sequence"/>
</dbReference>
<keyword evidence="1" id="KW-1133">Transmembrane helix</keyword>
<evidence type="ECO:0000313" key="3">
    <source>
        <dbReference type="Proteomes" id="UP000228781"/>
    </source>
</evidence>
<reference evidence="3" key="1">
    <citation type="submission" date="2017-09" db="EMBL/GenBank/DDBJ databases">
        <title>Depth-based differentiation of microbial function through sediment-hosted aquifers and enrichment of novel symbionts in the deep terrestrial subsurface.</title>
        <authorList>
            <person name="Probst A.J."/>
            <person name="Ladd B."/>
            <person name="Jarett J.K."/>
            <person name="Geller-Mcgrath D.E."/>
            <person name="Sieber C.M.K."/>
            <person name="Emerson J.B."/>
            <person name="Anantharaman K."/>
            <person name="Thomas B.C."/>
            <person name="Malmstrom R."/>
            <person name="Stieglmeier M."/>
            <person name="Klingl A."/>
            <person name="Woyke T."/>
            <person name="Ryan C.M."/>
            <person name="Banfield J.F."/>
        </authorList>
    </citation>
    <scope>NUCLEOTIDE SEQUENCE [LARGE SCALE GENOMIC DNA]</scope>
</reference>
<organism evidence="2 3">
    <name type="scientific">candidate division WWE3 bacterium CG_4_9_14_0_2_um_filter_48_10</name>
    <dbReference type="NCBI Taxonomy" id="1975078"/>
    <lineage>
        <taxon>Bacteria</taxon>
        <taxon>Katanobacteria</taxon>
    </lineage>
</organism>
<comment type="caution">
    <text evidence="2">The sequence shown here is derived from an EMBL/GenBank/DDBJ whole genome shotgun (WGS) entry which is preliminary data.</text>
</comment>
<dbReference type="AlphaFoldDB" id="A0A2M8EIH5"/>
<feature type="transmembrane region" description="Helical" evidence="1">
    <location>
        <begin position="6"/>
        <end position="24"/>
    </location>
</feature>
<evidence type="ECO:0000313" key="2">
    <source>
        <dbReference type="EMBL" id="PJC22424.1"/>
    </source>
</evidence>
<keyword evidence="1" id="KW-0812">Transmembrane</keyword>
<evidence type="ECO:0000256" key="1">
    <source>
        <dbReference type="SAM" id="Phobius"/>
    </source>
</evidence>
<gene>
    <name evidence="2" type="ORF">CO059_02600</name>
</gene>